<dbReference type="PROSITE" id="PS50893">
    <property type="entry name" value="ABC_TRANSPORTER_2"/>
    <property type="match status" value="2"/>
</dbReference>
<dbReference type="EMBL" id="LT906439">
    <property type="protein sequence ID" value="SNU88371.1"/>
    <property type="molecule type" value="Genomic_DNA"/>
</dbReference>
<dbReference type="CDD" id="cd03225">
    <property type="entry name" value="ABC_cobalt_CbiO_domain1"/>
    <property type="match status" value="1"/>
</dbReference>
<comment type="subcellular location">
    <subcellularLocation>
        <location evidence="1">Cell membrane</location>
        <topology evidence="1">Peripheral membrane protein</topology>
    </subcellularLocation>
</comment>
<dbReference type="Gene3D" id="3.40.50.300">
    <property type="entry name" value="P-loop containing nucleotide triphosphate hydrolases"/>
    <property type="match status" value="2"/>
</dbReference>
<keyword evidence="4" id="KW-1003">Cell membrane</keyword>
<evidence type="ECO:0000256" key="2">
    <source>
        <dbReference type="ARBA" id="ARBA00005417"/>
    </source>
</evidence>
<dbReference type="RefSeq" id="WP_018373976.1">
    <property type="nucleotide sequence ID" value="NZ_LT906439.1"/>
</dbReference>
<dbReference type="Proteomes" id="UP000215185">
    <property type="component" value="Chromosome 1"/>
</dbReference>
<sequence>MLEIKNLSLFYGENNKVLDDISLTAQEGECILLTGESGSGKSSIINSINGLALAFENASSKGSIKVNNKEIKDLELYEISLVIASVFQNPKTHFFNVNTTLELLFYLENIGVSKEEMDARMEEMLKIFPIEHLLGRSIFELSGGEKQILCVASCYISGCKIIVLDEPSSNLDDKHIEVLTDMLKILKDKNVTLILAEHRIYYLMDLIDRVYLIQQGKINQTFSKEEFLSLSSKYLIKYGLRSRQKTPLTKSQRPTGKDFMIKTMKIDFEDKCELRLDNVSFNLGKIYGIVGRNGCGKSTFLRVMTGLNKKDKSEIVFKGQKLSKKERTKNSSLVMQDVNHQLFTESVEEELKLGVRDLSKEKTDRVLLGLGLNELKDRHPMSLSGGQKQRVAIASVLCKNSNFVYFDEPTSGMDYNNMLKIATLIKEMSNEENIIFIVSHDTEFLNEVADAVLNLEDFKAMDNTNNHYTNIQMK</sequence>
<dbReference type="InterPro" id="IPR017871">
    <property type="entry name" value="ABC_transporter-like_CS"/>
</dbReference>
<keyword evidence="9" id="KW-0472">Membrane</keyword>
<reference evidence="12 13" key="1">
    <citation type="submission" date="2017-06" db="EMBL/GenBank/DDBJ databases">
        <authorList>
            <consortium name="Pathogen Informatics"/>
        </authorList>
    </citation>
    <scope>NUCLEOTIDE SEQUENCE [LARGE SCALE GENOMIC DNA]</scope>
    <source>
        <strain evidence="12 13">NCTC13788</strain>
    </source>
</reference>
<dbReference type="InterPro" id="IPR015856">
    <property type="entry name" value="ABC_transpr_CbiO/EcfA_su"/>
</dbReference>
<evidence type="ECO:0000313" key="12">
    <source>
        <dbReference type="EMBL" id="SNU88371.1"/>
    </source>
</evidence>
<keyword evidence="7 12" id="KW-0067">ATP-binding</keyword>
<dbReference type="AlphaFoldDB" id="A0A239SSB0"/>
<dbReference type="InterPro" id="IPR025662">
    <property type="entry name" value="Sigma_54_int_dom_ATP-bd_1"/>
</dbReference>
<comment type="similarity">
    <text evidence="2">Belongs to the ABC transporter superfamily.</text>
</comment>
<gene>
    <name evidence="12" type="primary">cbiO_2</name>
    <name evidence="12" type="ORF">SAMEA4412692_01026</name>
</gene>
<evidence type="ECO:0000259" key="11">
    <source>
        <dbReference type="PROSITE" id="PS50893"/>
    </source>
</evidence>
<organism evidence="12 13">
    <name type="scientific">Streptococcus merionis</name>
    <dbReference type="NCBI Taxonomy" id="400065"/>
    <lineage>
        <taxon>Bacteria</taxon>
        <taxon>Bacillati</taxon>
        <taxon>Bacillota</taxon>
        <taxon>Bacilli</taxon>
        <taxon>Lactobacillales</taxon>
        <taxon>Streptococcaceae</taxon>
        <taxon>Streptococcus</taxon>
    </lineage>
</organism>
<keyword evidence="8" id="KW-1278">Translocase</keyword>
<dbReference type="GO" id="GO:0043190">
    <property type="term" value="C:ATP-binding cassette (ABC) transporter complex"/>
    <property type="evidence" value="ECO:0007669"/>
    <property type="project" value="TreeGrafter"/>
</dbReference>
<dbReference type="SMART" id="SM00382">
    <property type="entry name" value="AAA"/>
    <property type="match status" value="2"/>
</dbReference>
<keyword evidence="3" id="KW-0813">Transport</keyword>
<proteinExistence type="inferred from homology"/>
<dbReference type="GO" id="GO:0016887">
    <property type="term" value="F:ATP hydrolysis activity"/>
    <property type="evidence" value="ECO:0007669"/>
    <property type="project" value="InterPro"/>
</dbReference>
<dbReference type="Pfam" id="PF00005">
    <property type="entry name" value="ABC_tran"/>
    <property type="match status" value="2"/>
</dbReference>
<dbReference type="InterPro" id="IPR003593">
    <property type="entry name" value="AAA+_ATPase"/>
</dbReference>
<dbReference type="PROSITE" id="PS00211">
    <property type="entry name" value="ABC_TRANSPORTER_1"/>
    <property type="match status" value="1"/>
</dbReference>
<dbReference type="OrthoDB" id="501320at2"/>
<feature type="domain" description="ABC transporter" evidence="11">
    <location>
        <begin position="259"/>
        <end position="473"/>
    </location>
</feature>
<keyword evidence="6" id="KW-0547">Nucleotide-binding</keyword>
<evidence type="ECO:0000313" key="13">
    <source>
        <dbReference type="Proteomes" id="UP000215185"/>
    </source>
</evidence>
<dbReference type="PANTHER" id="PTHR43553:SF23">
    <property type="entry name" value="ABC TRANSPORTER ATP-BINDING COMPONENT"/>
    <property type="match status" value="1"/>
</dbReference>
<dbReference type="InterPro" id="IPR050095">
    <property type="entry name" value="ECF_ABC_transporter_ATP-bd"/>
</dbReference>
<evidence type="ECO:0000256" key="7">
    <source>
        <dbReference type="ARBA" id="ARBA00022840"/>
    </source>
</evidence>
<evidence type="ECO:0000256" key="8">
    <source>
        <dbReference type="ARBA" id="ARBA00022967"/>
    </source>
</evidence>
<feature type="domain" description="ABC transporter" evidence="11">
    <location>
        <begin position="2"/>
        <end position="240"/>
    </location>
</feature>
<dbReference type="PROSITE" id="PS00675">
    <property type="entry name" value="SIGMA54_INTERACT_1"/>
    <property type="match status" value="1"/>
</dbReference>
<keyword evidence="5" id="KW-0677">Repeat</keyword>
<accession>A0A239SSB0</accession>
<evidence type="ECO:0000256" key="1">
    <source>
        <dbReference type="ARBA" id="ARBA00004202"/>
    </source>
</evidence>
<name>A0A239SSB0_9STRE</name>
<dbReference type="GO" id="GO:0005524">
    <property type="term" value="F:ATP binding"/>
    <property type="evidence" value="ECO:0007669"/>
    <property type="project" value="UniProtKB-KW"/>
</dbReference>
<evidence type="ECO:0000256" key="5">
    <source>
        <dbReference type="ARBA" id="ARBA00022737"/>
    </source>
</evidence>
<evidence type="ECO:0000256" key="4">
    <source>
        <dbReference type="ARBA" id="ARBA00022475"/>
    </source>
</evidence>
<evidence type="ECO:0000256" key="10">
    <source>
        <dbReference type="ARBA" id="ARBA00025157"/>
    </source>
</evidence>
<dbReference type="PANTHER" id="PTHR43553">
    <property type="entry name" value="HEAVY METAL TRANSPORTER"/>
    <property type="match status" value="1"/>
</dbReference>
<evidence type="ECO:0000256" key="6">
    <source>
        <dbReference type="ARBA" id="ARBA00022741"/>
    </source>
</evidence>
<evidence type="ECO:0000256" key="9">
    <source>
        <dbReference type="ARBA" id="ARBA00023136"/>
    </source>
</evidence>
<dbReference type="KEGG" id="smen:SAMEA4412692_1026"/>
<dbReference type="InterPro" id="IPR003439">
    <property type="entry name" value="ABC_transporter-like_ATP-bd"/>
</dbReference>
<keyword evidence="12" id="KW-0378">Hydrolase</keyword>
<dbReference type="InterPro" id="IPR027417">
    <property type="entry name" value="P-loop_NTPase"/>
</dbReference>
<dbReference type="SUPFAM" id="SSF52540">
    <property type="entry name" value="P-loop containing nucleoside triphosphate hydrolases"/>
    <property type="match status" value="2"/>
</dbReference>
<dbReference type="EC" id="3.6.3.-" evidence="12"/>
<dbReference type="STRING" id="1123308.GCA_000380085_01433"/>
<comment type="function">
    <text evidence="10">Probably part of an ABC transporter complex. Responsible for energy coupling to the transport system.</text>
</comment>
<keyword evidence="13" id="KW-1185">Reference proteome</keyword>
<dbReference type="eggNOG" id="COG1129">
    <property type="taxonomic scope" value="Bacteria"/>
</dbReference>
<evidence type="ECO:0000256" key="3">
    <source>
        <dbReference type="ARBA" id="ARBA00022448"/>
    </source>
</evidence>
<dbReference type="GO" id="GO:0042626">
    <property type="term" value="F:ATPase-coupled transmembrane transporter activity"/>
    <property type="evidence" value="ECO:0007669"/>
    <property type="project" value="TreeGrafter"/>
</dbReference>
<protein>
    <submittedName>
        <fullName evidence="12">Cobalt transport ATP-binding protein cbiO</fullName>
        <ecNumber evidence="12">3.6.3.-</ecNumber>
    </submittedName>
</protein>